<organism evidence="1">
    <name type="scientific">Rhizophora mucronata</name>
    <name type="common">Asiatic mangrove</name>
    <dbReference type="NCBI Taxonomy" id="61149"/>
    <lineage>
        <taxon>Eukaryota</taxon>
        <taxon>Viridiplantae</taxon>
        <taxon>Streptophyta</taxon>
        <taxon>Embryophyta</taxon>
        <taxon>Tracheophyta</taxon>
        <taxon>Spermatophyta</taxon>
        <taxon>Magnoliopsida</taxon>
        <taxon>eudicotyledons</taxon>
        <taxon>Gunneridae</taxon>
        <taxon>Pentapetalae</taxon>
        <taxon>rosids</taxon>
        <taxon>fabids</taxon>
        <taxon>Malpighiales</taxon>
        <taxon>Rhizophoraceae</taxon>
        <taxon>Rhizophora</taxon>
    </lineage>
</organism>
<sequence length="53" mass="6277">MSSKLVKKSRIQATCTAKIDREKNQEFRVRKHEFPFIFTILCLWLEVTLHAAN</sequence>
<protein>
    <submittedName>
        <fullName evidence="1">Uncharacterized protein</fullName>
    </submittedName>
</protein>
<reference evidence="1" key="1">
    <citation type="submission" date="2018-02" db="EMBL/GenBank/DDBJ databases">
        <title>Rhizophora mucronata_Transcriptome.</title>
        <authorList>
            <person name="Meera S.P."/>
            <person name="Sreeshan A."/>
            <person name="Augustine A."/>
        </authorList>
    </citation>
    <scope>NUCLEOTIDE SEQUENCE</scope>
    <source>
        <tissue evidence="1">Leaf</tissue>
    </source>
</reference>
<proteinExistence type="predicted"/>
<name>A0A2P2J250_RHIMU</name>
<dbReference type="AlphaFoldDB" id="A0A2P2J250"/>
<dbReference type="EMBL" id="GGEC01007060">
    <property type="protein sequence ID" value="MBW87543.1"/>
    <property type="molecule type" value="Transcribed_RNA"/>
</dbReference>
<evidence type="ECO:0000313" key="1">
    <source>
        <dbReference type="EMBL" id="MBW87543.1"/>
    </source>
</evidence>
<accession>A0A2P2J250</accession>